<evidence type="ECO:0000256" key="1">
    <source>
        <dbReference type="SAM" id="MobiDB-lite"/>
    </source>
</evidence>
<comment type="caution">
    <text evidence="2">The sequence shown here is derived from an EMBL/GenBank/DDBJ whole genome shotgun (WGS) entry which is preliminary data.</text>
</comment>
<proteinExistence type="predicted"/>
<protein>
    <submittedName>
        <fullName evidence="2">TraB/GumN family protein</fullName>
    </submittedName>
</protein>
<dbReference type="Pfam" id="PF01963">
    <property type="entry name" value="TraB_PrgY_gumN"/>
    <property type="match status" value="1"/>
</dbReference>
<dbReference type="AlphaFoldDB" id="A0A8J7YIC3"/>
<feature type="region of interest" description="Disordered" evidence="1">
    <location>
        <begin position="223"/>
        <end position="245"/>
    </location>
</feature>
<accession>A0A8J7YIC3</accession>
<dbReference type="PANTHER" id="PTHR21530">
    <property type="entry name" value="PHEROMONE SHUTDOWN PROTEIN"/>
    <property type="match status" value="1"/>
</dbReference>
<dbReference type="InterPro" id="IPR002816">
    <property type="entry name" value="TraB/PrgY/GumN_fam"/>
</dbReference>
<gene>
    <name evidence="2" type="ORF">J9259_02070</name>
</gene>
<dbReference type="CDD" id="cd14726">
    <property type="entry name" value="TraB_PrgY-like"/>
    <property type="match status" value="1"/>
</dbReference>
<dbReference type="PANTHER" id="PTHR21530:SF7">
    <property type="entry name" value="TRAB DOMAIN-CONTAINING PROTEIN"/>
    <property type="match status" value="1"/>
</dbReference>
<organism evidence="2 3">
    <name type="scientific">Candidatus Sysuiplasma superficiale</name>
    <dbReference type="NCBI Taxonomy" id="2823368"/>
    <lineage>
        <taxon>Archaea</taxon>
        <taxon>Methanobacteriati</taxon>
        <taxon>Thermoplasmatota</taxon>
        <taxon>Thermoplasmata</taxon>
        <taxon>Candidatus Sysuiplasmatales</taxon>
        <taxon>Candidatus Sysuiplasmataceae</taxon>
        <taxon>Candidatus Sysuiplasma</taxon>
    </lineage>
</organism>
<reference evidence="2" key="1">
    <citation type="submission" date="2021-04" db="EMBL/GenBank/DDBJ databases">
        <title>Genomic insights into ecological role and evolution of a novel Thermoplasmata order Candidatus Sysuiplasmatales.</title>
        <authorList>
            <person name="Yuan Y."/>
        </authorList>
    </citation>
    <scope>NUCLEOTIDE SEQUENCE</scope>
    <source>
        <strain evidence="2">YP2-bin.285</strain>
    </source>
</reference>
<name>A0A8J7YIC3_9ARCH</name>
<sequence length="245" mass="27381">MGDSLTLITLVGVGHVFDIGRSVKSIIFQSRPAAVCLELDEERLVGLMMRERGSSHSMVYRSLGDFQSKIAKRYGTTVGSEMLAAHEAASLLGIPVYCIDMNASEFFNKAFRSMSLREKIYLALNSITARFAGRRKIEGEIEQFQENDAEYINEFGKRFPTLKRVLIDERNAFMASKLREIAAEKIDVVAVIGDGHVDGVRKLIADLPVKVIRLKELRAMQDGTRSEDISGNKGNSEVSFSFSYR</sequence>
<feature type="compositionally biased region" description="Polar residues" evidence="1">
    <location>
        <begin position="232"/>
        <end position="245"/>
    </location>
</feature>
<dbReference type="InterPro" id="IPR046345">
    <property type="entry name" value="TraB_PrgY-like"/>
</dbReference>
<dbReference type="Proteomes" id="UP000716004">
    <property type="component" value="Unassembled WGS sequence"/>
</dbReference>
<dbReference type="EMBL" id="JAGVSJ010000003">
    <property type="protein sequence ID" value="MBX8631297.1"/>
    <property type="molecule type" value="Genomic_DNA"/>
</dbReference>
<evidence type="ECO:0000313" key="2">
    <source>
        <dbReference type="EMBL" id="MBX8631297.1"/>
    </source>
</evidence>
<evidence type="ECO:0000313" key="3">
    <source>
        <dbReference type="Proteomes" id="UP000716004"/>
    </source>
</evidence>